<comment type="subcellular location">
    <subcellularLocation>
        <location evidence="1">Cell membrane</location>
        <topology evidence="1">Peripheral membrane protein</topology>
        <orientation evidence="1">Cytoplasmic side</orientation>
    </subcellularLocation>
</comment>
<comment type="function">
    <text evidence="1">Could be involved in insertion of integral membrane proteins into the membrane.</text>
</comment>
<keyword evidence="3" id="KW-1185">Reference proteome</keyword>
<dbReference type="SMART" id="SM01234">
    <property type="entry name" value="Haemolytic"/>
    <property type="match status" value="1"/>
</dbReference>
<dbReference type="PANTHER" id="PTHR33383:SF1">
    <property type="entry name" value="MEMBRANE PROTEIN INSERTION EFFICIENCY FACTOR-RELATED"/>
    <property type="match status" value="1"/>
</dbReference>
<evidence type="ECO:0000313" key="3">
    <source>
        <dbReference type="Proteomes" id="UP000294650"/>
    </source>
</evidence>
<organism evidence="2 3">
    <name type="scientific">Melghiribacillus thermohalophilus</name>
    <dbReference type="NCBI Taxonomy" id="1324956"/>
    <lineage>
        <taxon>Bacteria</taxon>
        <taxon>Bacillati</taxon>
        <taxon>Bacillota</taxon>
        <taxon>Bacilli</taxon>
        <taxon>Bacillales</taxon>
        <taxon>Bacillaceae</taxon>
        <taxon>Melghiribacillus</taxon>
    </lineage>
</organism>
<dbReference type="PANTHER" id="PTHR33383">
    <property type="entry name" value="MEMBRANE PROTEIN INSERTION EFFICIENCY FACTOR-RELATED"/>
    <property type="match status" value="1"/>
</dbReference>
<proteinExistence type="inferred from homology"/>
<dbReference type="InterPro" id="IPR002696">
    <property type="entry name" value="Membr_insert_effic_factor_YidD"/>
</dbReference>
<accession>A0A4R3MUG3</accession>
<dbReference type="GO" id="GO:0005886">
    <property type="term" value="C:plasma membrane"/>
    <property type="evidence" value="ECO:0007669"/>
    <property type="project" value="UniProtKB-SubCell"/>
</dbReference>
<dbReference type="NCBIfam" id="TIGR00278">
    <property type="entry name" value="membrane protein insertion efficiency factor YidD"/>
    <property type="match status" value="1"/>
</dbReference>
<sequence>MKSIFIWIIRFYRRFISPIKPPSCRFQPTCSQYGLEVIQRFGAIKGGYLTIKRILKCHPFHPGGFDPVPENKEKK</sequence>
<dbReference type="AlphaFoldDB" id="A0A4R3MUG3"/>
<gene>
    <name evidence="2" type="ORF">EDD68_12726</name>
</gene>
<comment type="similarity">
    <text evidence="1">Belongs to the UPF0161 family.</text>
</comment>
<dbReference type="Pfam" id="PF01809">
    <property type="entry name" value="YidD"/>
    <property type="match status" value="1"/>
</dbReference>
<keyword evidence="1" id="KW-1003">Cell membrane</keyword>
<reference evidence="2 3" key="1">
    <citation type="submission" date="2019-03" db="EMBL/GenBank/DDBJ databases">
        <title>Genomic Encyclopedia of Type Strains, Phase IV (KMG-IV): sequencing the most valuable type-strain genomes for metagenomic binning, comparative biology and taxonomic classification.</title>
        <authorList>
            <person name="Goeker M."/>
        </authorList>
    </citation>
    <scope>NUCLEOTIDE SEQUENCE [LARGE SCALE GENOMIC DNA]</scope>
    <source>
        <strain evidence="2 3">DSM 25894</strain>
    </source>
</reference>
<dbReference type="HAMAP" id="MF_00386">
    <property type="entry name" value="UPF0161_YidD"/>
    <property type="match status" value="1"/>
</dbReference>
<keyword evidence="1" id="KW-0472">Membrane</keyword>
<dbReference type="Proteomes" id="UP000294650">
    <property type="component" value="Unassembled WGS sequence"/>
</dbReference>
<dbReference type="OrthoDB" id="9801753at2"/>
<comment type="caution">
    <text evidence="2">The sequence shown here is derived from an EMBL/GenBank/DDBJ whole genome shotgun (WGS) entry which is preliminary data.</text>
</comment>
<name>A0A4R3MUG3_9BACI</name>
<dbReference type="RefSeq" id="WP_132372915.1">
    <property type="nucleotide sequence ID" value="NZ_SMAN01000027.1"/>
</dbReference>
<evidence type="ECO:0000256" key="1">
    <source>
        <dbReference type="HAMAP-Rule" id="MF_00386"/>
    </source>
</evidence>
<evidence type="ECO:0000313" key="2">
    <source>
        <dbReference type="EMBL" id="TCT17608.1"/>
    </source>
</evidence>
<protein>
    <recommendedName>
        <fullName evidence="1">Putative membrane protein insertion efficiency factor</fullName>
    </recommendedName>
</protein>
<dbReference type="EMBL" id="SMAN01000027">
    <property type="protein sequence ID" value="TCT17608.1"/>
    <property type="molecule type" value="Genomic_DNA"/>
</dbReference>